<gene>
    <name evidence="1" type="ORF">LCGC14_2471060</name>
</gene>
<feature type="non-terminal residue" evidence="1">
    <location>
        <position position="277"/>
    </location>
</feature>
<sequence length="277" mass="28302">MDSAVPTTVAGIEILDHGANDPTNSFAIRIVSQSTGGTTNQSLRVEGSADSVHEPNLRIGSTTAPTVELDVTGAISASGLITGTLGLTISGADFSLDADLDFVGPQSITTSTGDLTLNPADDVLISGDLDVSQHVAAGSSASIDSEAIIHTNETILLSTSAAYGIRVNVNAQVENNSFSNLVWGGFFDVTVTPNEISASKTTVLGFEGRINLTLGASPNEDVGTAIGFRGQIRNVGSATGPKVTNAYGVQILGLNLGALVWTWTGAGYIILALTLAV</sequence>
<accession>A0A0F9BB33</accession>
<protein>
    <submittedName>
        <fullName evidence="1">Uncharacterized protein</fullName>
    </submittedName>
</protein>
<proteinExistence type="predicted"/>
<reference evidence="1" key="1">
    <citation type="journal article" date="2015" name="Nature">
        <title>Complex archaea that bridge the gap between prokaryotes and eukaryotes.</title>
        <authorList>
            <person name="Spang A."/>
            <person name="Saw J.H."/>
            <person name="Jorgensen S.L."/>
            <person name="Zaremba-Niedzwiedzka K."/>
            <person name="Martijn J."/>
            <person name="Lind A.E."/>
            <person name="van Eijk R."/>
            <person name="Schleper C."/>
            <person name="Guy L."/>
            <person name="Ettema T.J."/>
        </authorList>
    </citation>
    <scope>NUCLEOTIDE SEQUENCE</scope>
</reference>
<comment type="caution">
    <text evidence="1">The sequence shown here is derived from an EMBL/GenBank/DDBJ whole genome shotgun (WGS) entry which is preliminary data.</text>
</comment>
<dbReference type="AlphaFoldDB" id="A0A0F9BB33"/>
<organism evidence="1">
    <name type="scientific">marine sediment metagenome</name>
    <dbReference type="NCBI Taxonomy" id="412755"/>
    <lineage>
        <taxon>unclassified sequences</taxon>
        <taxon>metagenomes</taxon>
        <taxon>ecological metagenomes</taxon>
    </lineage>
</organism>
<dbReference type="EMBL" id="LAZR01038693">
    <property type="protein sequence ID" value="KKL18885.1"/>
    <property type="molecule type" value="Genomic_DNA"/>
</dbReference>
<evidence type="ECO:0000313" key="1">
    <source>
        <dbReference type="EMBL" id="KKL18885.1"/>
    </source>
</evidence>
<name>A0A0F9BB33_9ZZZZ</name>